<reference evidence="1 2" key="1">
    <citation type="submission" date="2018-05" db="EMBL/GenBank/DDBJ databases">
        <title>Micromonospora atacamensis sp. nov., a novel actinobacteria isolated from high altitude Atacama Desert soil.</title>
        <authorList>
            <person name="Carro L."/>
            <person name="Golinska P."/>
            <person name="Klenk H.-P."/>
            <person name="Goodfellow M."/>
        </authorList>
    </citation>
    <scope>NUCLEOTIDE SEQUENCE [LARGE SCALE GENOMIC DNA]</scope>
    <source>
        <strain evidence="1 2">5R2A7</strain>
    </source>
</reference>
<protein>
    <submittedName>
        <fullName evidence="1">Uncharacterized protein</fullName>
    </submittedName>
</protein>
<dbReference type="Proteomes" id="UP000245410">
    <property type="component" value="Unassembled WGS sequence"/>
</dbReference>
<comment type="caution">
    <text evidence="1">The sequence shown here is derived from an EMBL/GenBank/DDBJ whole genome shotgun (WGS) entry which is preliminary data.</text>
</comment>
<sequence>MINVSTQEQRPHWQLCPEAGRPIFSASLHHAHFDRPALTHAHDMNASDEWWMREITQRMEQEIL</sequence>
<name>A0A317D618_9ACTN</name>
<keyword evidence="2" id="KW-1185">Reference proteome</keyword>
<dbReference type="AlphaFoldDB" id="A0A317D618"/>
<organism evidence="1 2">
    <name type="scientific">Micromonospora acroterricola</name>
    <dbReference type="NCBI Taxonomy" id="2202421"/>
    <lineage>
        <taxon>Bacteria</taxon>
        <taxon>Bacillati</taxon>
        <taxon>Actinomycetota</taxon>
        <taxon>Actinomycetes</taxon>
        <taxon>Micromonosporales</taxon>
        <taxon>Micromonosporaceae</taxon>
        <taxon>Micromonospora</taxon>
    </lineage>
</organism>
<proteinExistence type="predicted"/>
<evidence type="ECO:0000313" key="2">
    <source>
        <dbReference type="Proteomes" id="UP000245410"/>
    </source>
</evidence>
<accession>A0A317D618</accession>
<gene>
    <name evidence="1" type="ORF">DKT68_09900</name>
</gene>
<evidence type="ECO:0000313" key="1">
    <source>
        <dbReference type="EMBL" id="PWR10179.1"/>
    </source>
</evidence>
<dbReference type="EMBL" id="QGKR01000162">
    <property type="protein sequence ID" value="PWR10179.1"/>
    <property type="molecule type" value="Genomic_DNA"/>
</dbReference>